<dbReference type="AlphaFoldDB" id="A0A1A9RT78"/>
<evidence type="ECO:0000313" key="1">
    <source>
        <dbReference type="EMBL" id="OAM23838.1"/>
    </source>
</evidence>
<comment type="caution">
    <text evidence="1">The sequence shown here is derived from an EMBL/GenBank/DDBJ whole genome shotgun (WGS) entry which is preliminary data.</text>
</comment>
<gene>
    <name evidence="1" type="ORF">A7P89_02825</name>
</gene>
<sequence>MARQGKFEHPAYGRYFWASNFILLQEPTVACLVEAIEHMISDGNHELAFLEVEPDVSEEPKAT</sequence>
<dbReference type="Proteomes" id="UP000078103">
    <property type="component" value="Unassembled WGS sequence"/>
</dbReference>
<evidence type="ECO:0000313" key="2">
    <source>
        <dbReference type="Proteomes" id="UP000078103"/>
    </source>
</evidence>
<accession>A0A1A9RT78</accession>
<dbReference type="EMBL" id="LXSH01000011">
    <property type="protein sequence ID" value="OAM23838.1"/>
    <property type="molecule type" value="Genomic_DNA"/>
</dbReference>
<reference evidence="2" key="1">
    <citation type="submission" date="2016-05" db="EMBL/GenBank/DDBJ databases">
        <title>Draft genome of Corynebacterium afermentans subsp. afermentans LCDC 88199T.</title>
        <authorList>
            <person name="Bernier A.-M."/>
            <person name="Bernard K."/>
        </authorList>
    </citation>
    <scope>NUCLEOTIDE SEQUENCE [LARGE SCALE GENOMIC DNA]</scope>
    <source>
        <strain evidence="2">NML120819</strain>
    </source>
</reference>
<organism evidence="1 2">
    <name type="scientific">Eikenella corrodens</name>
    <dbReference type="NCBI Taxonomy" id="539"/>
    <lineage>
        <taxon>Bacteria</taxon>
        <taxon>Pseudomonadati</taxon>
        <taxon>Pseudomonadota</taxon>
        <taxon>Betaproteobacteria</taxon>
        <taxon>Neisseriales</taxon>
        <taxon>Neisseriaceae</taxon>
        <taxon>Eikenella</taxon>
    </lineage>
</organism>
<proteinExistence type="predicted"/>
<protein>
    <submittedName>
        <fullName evidence="1">Uncharacterized protein</fullName>
    </submittedName>
</protein>
<name>A0A1A9RT78_EIKCO</name>